<evidence type="ECO:0008006" key="2">
    <source>
        <dbReference type="Google" id="ProtNLM"/>
    </source>
</evidence>
<dbReference type="EMBL" id="UOET01000139">
    <property type="protein sequence ID" value="VAW27627.1"/>
    <property type="molecule type" value="Genomic_DNA"/>
</dbReference>
<evidence type="ECO:0000313" key="1">
    <source>
        <dbReference type="EMBL" id="VAW27627.1"/>
    </source>
</evidence>
<name>A0A3B0UQZ1_9ZZZZ</name>
<feature type="non-terminal residue" evidence="1">
    <location>
        <position position="130"/>
    </location>
</feature>
<dbReference type="AlphaFoldDB" id="A0A3B0UQZ1"/>
<dbReference type="Gene3D" id="3.40.50.880">
    <property type="match status" value="1"/>
</dbReference>
<accession>A0A3B0UQZ1</accession>
<dbReference type="InterPro" id="IPR029062">
    <property type="entry name" value="Class_I_gatase-like"/>
</dbReference>
<dbReference type="GO" id="GO:0016787">
    <property type="term" value="F:hydrolase activity"/>
    <property type="evidence" value="ECO:0007669"/>
    <property type="project" value="InterPro"/>
</dbReference>
<reference evidence="1" key="1">
    <citation type="submission" date="2018-06" db="EMBL/GenBank/DDBJ databases">
        <authorList>
            <person name="Zhirakovskaya E."/>
        </authorList>
    </citation>
    <scope>NUCLEOTIDE SEQUENCE</scope>
</reference>
<dbReference type="InterPro" id="IPR011697">
    <property type="entry name" value="Peptidase_C26"/>
</dbReference>
<protein>
    <recommendedName>
        <fullName evidence="2">Glutamine amidotransferase, class I</fullName>
    </recommendedName>
</protein>
<organism evidence="1">
    <name type="scientific">hydrothermal vent metagenome</name>
    <dbReference type="NCBI Taxonomy" id="652676"/>
    <lineage>
        <taxon>unclassified sequences</taxon>
        <taxon>metagenomes</taxon>
        <taxon>ecological metagenomes</taxon>
    </lineage>
</organism>
<sequence length="130" mass="14334">MKKLKVISLSLILLSGLLFSGCAQHVEKKTTLLKVAISKLKPDKYGHTYRGWLRRYNSSIQWVNLYPLSVDSAKKVLKTCDGLLCTGGGDVDPSIYGKGNEADKCGPPDHHRDSLELAVIHEAISNKMPL</sequence>
<proteinExistence type="predicted"/>
<dbReference type="Pfam" id="PF07722">
    <property type="entry name" value="Peptidase_C26"/>
    <property type="match status" value="1"/>
</dbReference>
<dbReference type="PROSITE" id="PS51257">
    <property type="entry name" value="PROKAR_LIPOPROTEIN"/>
    <property type="match status" value="1"/>
</dbReference>
<gene>
    <name evidence="1" type="ORF">MNBD_BACTEROID07-519</name>
</gene>